<keyword evidence="3" id="KW-1185">Reference proteome</keyword>
<evidence type="ECO:0000313" key="3">
    <source>
        <dbReference type="Proteomes" id="UP001652660"/>
    </source>
</evidence>
<accession>A0ABM4UF14</accession>
<dbReference type="GeneID" id="140007071"/>
<comment type="similarity">
    <text evidence="1">Belongs to the UDP-glycosyltransferase family.</text>
</comment>
<evidence type="ECO:0000313" key="4">
    <source>
        <dbReference type="RefSeq" id="XP_071905876.1"/>
    </source>
</evidence>
<dbReference type="Proteomes" id="UP001652660">
    <property type="component" value="Chromosome 5e"/>
</dbReference>
<dbReference type="Gene3D" id="3.40.50.2000">
    <property type="entry name" value="Glycogen Phosphorylase B"/>
    <property type="match status" value="2"/>
</dbReference>
<proteinExistence type="inferred from homology"/>
<dbReference type="PANTHER" id="PTHR48048">
    <property type="entry name" value="GLYCOSYLTRANSFERASE"/>
    <property type="match status" value="1"/>
</dbReference>
<evidence type="ECO:0000256" key="1">
    <source>
        <dbReference type="ARBA" id="ARBA00009995"/>
    </source>
</evidence>
<dbReference type="RefSeq" id="XP_071905876.1">
    <property type="nucleotide sequence ID" value="XM_072049775.1"/>
</dbReference>
<keyword evidence="2" id="KW-0808">Transferase</keyword>
<dbReference type="SUPFAM" id="SSF53756">
    <property type="entry name" value="UDP-Glycosyltransferase/glycogen phosphorylase"/>
    <property type="match status" value="1"/>
</dbReference>
<protein>
    <submittedName>
        <fullName evidence="4">UDP-glucose flavonoid 3-O-glucosyltransferase 6-like</fullName>
    </submittedName>
</protein>
<sequence length="352" mass="39297">MTMIDVVEAFDVPCYVFFTCGAASLGLMFHFETLEDEQTKEISDLVQVEMKLVIPSLTNNVPSSVLPIFTTRKEIWRCWFLKATREYRRAKGILVNTFADLEPHAINSFLMEYSYGTSRLPSIFPIGPVLNTSQIQTQSTNDHSEMMEWMDIQPEKSVVFLCFGSMGVLSWIKQLPAKNGEFAGEFENHGLALPEGFLDRTALIGKVVGWIPQMAILSHPTVGGFVPHCGSNSILEGIWCGVPIAAWPLFGKQQFNAFQLVKELGMAGEISSDFNEANKHQPLAKAEQIEKGIREVMDGENDARKKVKEFTKKCRQAMKEGCSSRVAFENLMLTLCSSLHQASQVLGSLGRK</sequence>
<evidence type="ECO:0000256" key="2">
    <source>
        <dbReference type="ARBA" id="ARBA00022679"/>
    </source>
</evidence>
<dbReference type="InterPro" id="IPR050481">
    <property type="entry name" value="UDP-glycosyltransf_plant"/>
</dbReference>
<dbReference type="PANTHER" id="PTHR48048:SF45">
    <property type="entry name" value="GLYCOSYLTRANSFERASE"/>
    <property type="match status" value="1"/>
</dbReference>
<gene>
    <name evidence="4" type="primary">LOC140007071</name>
</gene>
<reference evidence="4" key="1">
    <citation type="submission" date="2025-08" db="UniProtKB">
        <authorList>
            <consortium name="RefSeq"/>
        </authorList>
    </citation>
    <scope>IDENTIFICATION</scope>
    <source>
        <tissue evidence="4">Leaves</tissue>
    </source>
</reference>
<organism evidence="3 4">
    <name type="scientific">Coffea arabica</name>
    <name type="common">Arabian coffee</name>
    <dbReference type="NCBI Taxonomy" id="13443"/>
    <lineage>
        <taxon>Eukaryota</taxon>
        <taxon>Viridiplantae</taxon>
        <taxon>Streptophyta</taxon>
        <taxon>Embryophyta</taxon>
        <taxon>Tracheophyta</taxon>
        <taxon>Spermatophyta</taxon>
        <taxon>Magnoliopsida</taxon>
        <taxon>eudicotyledons</taxon>
        <taxon>Gunneridae</taxon>
        <taxon>Pentapetalae</taxon>
        <taxon>asterids</taxon>
        <taxon>lamiids</taxon>
        <taxon>Gentianales</taxon>
        <taxon>Rubiaceae</taxon>
        <taxon>Ixoroideae</taxon>
        <taxon>Gardenieae complex</taxon>
        <taxon>Bertiereae - Coffeeae clade</taxon>
        <taxon>Coffeeae</taxon>
        <taxon>Coffea</taxon>
    </lineage>
</organism>
<dbReference type="CDD" id="cd03784">
    <property type="entry name" value="GT1_Gtf-like"/>
    <property type="match status" value="1"/>
</dbReference>
<dbReference type="InterPro" id="IPR002213">
    <property type="entry name" value="UDP_glucos_trans"/>
</dbReference>
<name>A0ABM4UF14_COFAR</name>
<dbReference type="Pfam" id="PF00201">
    <property type="entry name" value="UDPGT"/>
    <property type="match status" value="1"/>
</dbReference>